<keyword evidence="3" id="KW-1185">Reference proteome</keyword>
<comment type="caution">
    <text evidence="2">The sequence shown here is derived from an EMBL/GenBank/DDBJ whole genome shotgun (WGS) entry which is preliminary data.</text>
</comment>
<organism evidence="2 3">
    <name type="scientific">Deinococcus multiflagellatus</name>
    <dbReference type="NCBI Taxonomy" id="1656887"/>
    <lineage>
        <taxon>Bacteria</taxon>
        <taxon>Thermotogati</taxon>
        <taxon>Deinococcota</taxon>
        <taxon>Deinococci</taxon>
        <taxon>Deinococcales</taxon>
        <taxon>Deinococcaceae</taxon>
        <taxon>Deinococcus</taxon>
    </lineage>
</organism>
<dbReference type="EMBL" id="JBHSWB010000004">
    <property type="protein sequence ID" value="MFC6663865.1"/>
    <property type="molecule type" value="Genomic_DNA"/>
</dbReference>
<feature type="transmembrane region" description="Helical" evidence="1">
    <location>
        <begin position="12"/>
        <end position="30"/>
    </location>
</feature>
<evidence type="ECO:0000313" key="3">
    <source>
        <dbReference type="Proteomes" id="UP001596317"/>
    </source>
</evidence>
<proteinExistence type="predicted"/>
<dbReference type="RefSeq" id="WP_224609836.1">
    <property type="nucleotide sequence ID" value="NZ_JAIQXV010000012.1"/>
</dbReference>
<keyword evidence="1" id="KW-0812">Transmembrane</keyword>
<reference evidence="3" key="1">
    <citation type="journal article" date="2019" name="Int. J. Syst. Evol. Microbiol.">
        <title>The Global Catalogue of Microorganisms (GCM) 10K type strain sequencing project: providing services to taxonomists for standard genome sequencing and annotation.</title>
        <authorList>
            <consortium name="The Broad Institute Genomics Platform"/>
            <consortium name="The Broad Institute Genome Sequencing Center for Infectious Disease"/>
            <person name="Wu L."/>
            <person name="Ma J."/>
        </authorList>
    </citation>
    <scope>NUCLEOTIDE SEQUENCE [LARGE SCALE GENOMIC DNA]</scope>
    <source>
        <strain evidence="3">CCUG 63830</strain>
    </source>
</reference>
<evidence type="ECO:0000256" key="1">
    <source>
        <dbReference type="SAM" id="Phobius"/>
    </source>
</evidence>
<accession>A0ABW1ZVC9</accession>
<sequence length="70" mass="7376">MTAERREKAIKWVLLANAVLGLLIMLYATGAALGTGLILGGINFNLSLTAYLIHRNGRVIQGLTGVGQAP</sequence>
<name>A0ABW1ZVC9_9DEIO</name>
<keyword evidence="1" id="KW-1133">Transmembrane helix</keyword>
<dbReference type="Proteomes" id="UP001596317">
    <property type="component" value="Unassembled WGS sequence"/>
</dbReference>
<protein>
    <submittedName>
        <fullName evidence="2">Uncharacterized protein</fullName>
    </submittedName>
</protein>
<keyword evidence="1" id="KW-0472">Membrane</keyword>
<evidence type="ECO:0000313" key="2">
    <source>
        <dbReference type="EMBL" id="MFC6663865.1"/>
    </source>
</evidence>
<gene>
    <name evidence="2" type="ORF">ACFP90_28130</name>
</gene>